<dbReference type="NCBIfam" id="TIGR00093">
    <property type="entry name" value="pseudouridine synthase"/>
    <property type="match status" value="1"/>
</dbReference>
<comment type="catalytic activity">
    <reaction evidence="4">
        <text>uridine(35) in tRNA(Tyr) = pseudouridine(35) in tRNA(Tyr)</text>
        <dbReference type="Rhea" id="RHEA:60556"/>
        <dbReference type="Rhea" id="RHEA-COMP:15607"/>
        <dbReference type="Rhea" id="RHEA-COMP:15608"/>
        <dbReference type="ChEBI" id="CHEBI:65314"/>
        <dbReference type="ChEBI" id="CHEBI:65315"/>
    </reaction>
</comment>
<dbReference type="InterPro" id="IPR042092">
    <property type="entry name" value="PsdUridine_s_RsuA/RluB/E/F_cat"/>
</dbReference>
<dbReference type="InterPro" id="IPR020103">
    <property type="entry name" value="PsdUridine_synth_cat_dom_sf"/>
</dbReference>
<dbReference type="Gene3D" id="3.10.290.10">
    <property type="entry name" value="RNA-binding S4 domain"/>
    <property type="match status" value="1"/>
</dbReference>
<evidence type="ECO:0000256" key="1">
    <source>
        <dbReference type="ARBA" id="ARBA00000073"/>
    </source>
</evidence>
<protein>
    <recommendedName>
        <fullName evidence="7">Pseudouridine synthase</fullName>
        <ecNumber evidence="7">5.4.99.-</ecNumber>
    </recommendedName>
</protein>
<dbReference type="Gene3D" id="3.30.70.1560">
    <property type="entry name" value="Alpha-L RNA-binding motif"/>
    <property type="match status" value="1"/>
</dbReference>
<dbReference type="CDD" id="cd00165">
    <property type="entry name" value="S4"/>
    <property type="match status" value="1"/>
</dbReference>
<evidence type="ECO:0000259" key="8">
    <source>
        <dbReference type="SMART" id="SM00363"/>
    </source>
</evidence>
<dbReference type="InterPro" id="IPR002942">
    <property type="entry name" value="S4_RNA-bd"/>
</dbReference>
<dbReference type="PROSITE" id="PS50889">
    <property type="entry name" value="S4"/>
    <property type="match status" value="1"/>
</dbReference>
<dbReference type="SMART" id="SM00363">
    <property type="entry name" value="S4"/>
    <property type="match status" value="1"/>
</dbReference>
<dbReference type="SUPFAM" id="SSF55174">
    <property type="entry name" value="Alpha-L RNA-binding motif"/>
    <property type="match status" value="1"/>
</dbReference>
<sequence>MTKGAPTSRLDKLLANMGYASRREIQMLARNGRILLDGVPVTGADARLALTPHLEAGLVVDGEALDPLPGVVLMVNKPLGTTCSHKEAGPLIYDLLPARWRRRDPALSTIGRLDKETSGLILMTDDGAFLHKVIAPRHHVEKRYRATLARPLEGTEAALFASGTLMLEGEDKPLLPARLEIISPKEAFLTVTEGRYHQVRRMFAAAGNHVVALHRDRIGGLTLPADLAPGAFYRLSSAEAASVLARPEL</sequence>
<keyword evidence="6" id="KW-0694">RNA-binding</keyword>
<dbReference type="GO" id="GO:0160138">
    <property type="term" value="F:23S rRNA pseudouridine(2604) synthase activity"/>
    <property type="evidence" value="ECO:0007669"/>
    <property type="project" value="UniProtKB-EC"/>
</dbReference>
<dbReference type="PANTHER" id="PTHR47683:SF2">
    <property type="entry name" value="RNA-BINDING S4 DOMAIN-CONTAINING PROTEIN"/>
    <property type="match status" value="1"/>
</dbReference>
<dbReference type="AlphaFoldDB" id="A0A0P0Z092"/>
<name>A0A0P0Z092_9HYPH</name>
<dbReference type="InterPro" id="IPR020094">
    <property type="entry name" value="TruA/RsuA/RluB/E/F_N"/>
</dbReference>
<dbReference type="RefSeq" id="WP_062228333.1">
    <property type="nucleotide sequence ID" value="NZ_BBWR01000012.1"/>
</dbReference>
<dbReference type="EMBL" id="LC066375">
    <property type="protein sequence ID" value="BAT27258.1"/>
    <property type="molecule type" value="Genomic_DNA"/>
</dbReference>
<keyword evidence="3 7" id="KW-0413">Isomerase</keyword>
<comment type="catalytic activity">
    <reaction evidence="5">
        <text>uridine(2604) in 23S rRNA = pseudouridine(2604) in 23S rRNA</text>
        <dbReference type="Rhea" id="RHEA:38875"/>
        <dbReference type="Rhea" id="RHEA-COMP:10093"/>
        <dbReference type="Rhea" id="RHEA-COMP:10094"/>
        <dbReference type="ChEBI" id="CHEBI:65314"/>
        <dbReference type="ChEBI" id="CHEBI:65315"/>
        <dbReference type="EC" id="5.4.99.21"/>
    </reaction>
</comment>
<dbReference type="GO" id="GO:0005829">
    <property type="term" value="C:cytosol"/>
    <property type="evidence" value="ECO:0007669"/>
    <property type="project" value="UniProtKB-ARBA"/>
</dbReference>
<dbReference type="GO" id="GO:0000455">
    <property type="term" value="P:enzyme-directed rRNA pseudouridine synthesis"/>
    <property type="evidence" value="ECO:0007669"/>
    <property type="project" value="UniProtKB-ARBA"/>
</dbReference>
<dbReference type="Gene3D" id="3.30.70.580">
    <property type="entry name" value="Pseudouridine synthase I, catalytic domain, N-terminal subdomain"/>
    <property type="match status" value="1"/>
</dbReference>
<feature type="domain" description="RNA-binding S4" evidence="8">
    <location>
        <begin position="8"/>
        <end position="69"/>
    </location>
</feature>
<comment type="catalytic activity">
    <reaction evidence="1">
        <text>a uridine in RNA = a pseudouridine in RNA</text>
        <dbReference type="Rhea" id="RHEA:48348"/>
        <dbReference type="Rhea" id="RHEA-COMP:12068"/>
        <dbReference type="Rhea" id="RHEA-COMP:12069"/>
        <dbReference type="ChEBI" id="CHEBI:65314"/>
        <dbReference type="ChEBI" id="CHEBI:65315"/>
    </reaction>
</comment>
<dbReference type="PANTHER" id="PTHR47683">
    <property type="entry name" value="PSEUDOURIDINE SYNTHASE FAMILY PROTEIN-RELATED"/>
    <property type="match status" value="1"/>
</dbReference>
<comment type="similarity">
    <text evidence="2 7">Belongs to the pseudouridine synthase RsuA family.</text>
</comment>
<dbReference type="PROSITE" id="PS01149">
    <property type="entry name" value="PSI_RSU"/>
    <property type="match status" value="1"/>
</dbReference>
<dbReference type="Pfam" id="PF00849">
    <property type="entry name" value="PseudoU_synth_2"/>
    <property type="match status" value="1"/>
</dbReference>
<evidence type="ECO:0000256" key="4">
    <source>
        <dbReference type="ARBA" id="ARBA00036390"/>
    </source>
</evidence>
<dbReference type="InterPro" id="IPR036986">
    <property type="entry name" value="S4_RNA-bd_sf"/>
</dbReference>
<dbReference type="SUPFAM" id="SSF55120">
    <property type="entry name" value="Pseudouridine synthase"/>
    <property type="match status" value="1"/>
</dbReference>
<dbReference type="FunFam" id="3.30.70.1560:FF:000001">
    <property type="entry name" value="Pseudouridine synthase"/>
    <property type="match status" value="1"/>
</dbReference>
<evidence type="ECO:0000256" key="3">
    <source>
        <dbReference type="ARBA" id="ARBA00023235"/>
    </source>
</evidence>
<proteinExistence type="inferred from homology"/>
<dbReference type="InterPro" id="IPR018496">
    <property type="entry name" value="PsdUridine_synth_RsuA/RluB_CS"/>
</dbReference>
<evidence type="ECO:0000256" key="2">
    <source>
        <dbReference type="ARBA" id="ARBA00008348"/>
    </source>
</evidence>
<dbReference type="CDD" id="cd02553">
    <property type="entry name" value="PseudoU_synth_RsuA"/>
    <property type="match status" value="1"/>
</dbReference>
<dbReference type="InterPro" id="IPR000748">
    <property type="entry name" value="PsdUridine_synth_RsuA/RluB/E/F"/>
</dbReference>
<evidence type="ECO:0000256" key="5">
    <source>
        <dbReference type="ARBA" id="ARBA00036535"/>
    </source>
</evidence>
<dbReference type="Pfam" id="PF01479">
    <property type="entry name" value="S4"/>
    <property type="match status" value="1"/>
</dbReference>
<organism evidence="9">
    <name type="scientific">Aureimonas frigidaquae</name>
    <dbReference type="NCBI Taxonomy" id="424757"/>
    <lineage>
        <taxon>Bacteria</taxon>
        <taxon>Pseudomonadati</taxon>
        <taxon>Pseudomonadota</taxon>
        <taxon>Alphaproteobacteria</taxon>
        <taxon>Hyphomicrobiales</taxon>
        <taxon>Aurantimonadaceae</taxon>
        <taxon>Aureimonas</taxon>
    </lineage>
</organism>
<reference evidence="9" key="1">
    <citation type="journal article" date="2015" name="Proc. Natl. Acad. Sci. U.S.A.">
        <title>Bacterial clade with the ribosomal RNA operon on a small plasmid rather than the chromosome.</title>
        <authorList>
            <person name="Anda M."/>
            <person name="Ohtsubo Y."/>
            <person name="Okubo T."/>
            <person name="Sugawara M."/>
            <person name="Nagata Y."/>
            <person name="Tsuda M."/>
            <person name="Minamisawa K."/>
            <person name="Mitsui H."/>
        </authorList>
    </citation>
    <scope>NUCLEOTIDE SEQUENCE</scope>
    <source>
        <strain evidence="9">JCM 14755</strain>
    </source>
</reference>
<dbReference type="EC" id="5.4.99.-" evidence="7"/>
<evidence type="ECO:0000313" key="9">
    <source>
        <dbReference type="EMBL" id="BAT27258.1"/>
    </source>
</evidence>
<evidence type="ECO:0000256" key="6">
    <source>
        <dbReference type="PROSITE-ProRule" id="PRU00182"/>
    </source>
</evidence>
<evidence type="ECO:0000256" key="7">
    <source>
        <dbReference type="RuleBase" id="RU003887"/>
    </source>
</evidence>
<accession>A0A0P0Z092</accession>
<dbReference type="OrthoDB" id="9807213at2"/>
<dbReference type="GO" id="GO:0003723">
    <property type="term" value="F:RNA binding"/>
    <property type="evidence" value="ECO:0007669"/>
    <property type="project" value="UniProtKB-KW"/>
</dbReference>
<dbReference type="InterPro" id="IPR050343">
    <property type="entry name" value="RsuA_PseudoU_synthase"/>
</dbReference>
<dbReference type="InterPro" id="IPR006145">
    <property type="entry name" value="PsdUridine_synth_RsuA/RluA"/>
</dbReference>